<keyword evidence="3" id="KW-1185">Reference proteome</keyword>
<dbReference type="Proteomes" id="UP000651010">
    <property type="component" value="Unassembled WGS sequence"/>
</dbReference>
<evidence type="ECO:0000313" key="2">
    <source>
        <dbReference type="EMBL" id="MBE1162542.1"/>
    </source>
</evidence>
<reference evidence="2 3" key="1">
    <citation type="submission" date="2020-09" db="EMBL/GenBank/DDBJ databases">
        <title>Dyella sp. 7MK23 isolated from forest soil.</title>
        <authorList>
            <person name="Fu J."/>
        </authorList>
    </citation>
    <scope>NUCLEOTIDE SEQUENCE [LARGE SCALE GENOMIC DNA]</scope>
    <source>
        <strain evidence="2 3">7MK23</strain>
    </source>
</reference>
<dbReference type="Pfam" id="PF26309">
    <property type="entry name" value="DUF8082"/>
    <property type="match status" value="1"/>
</dbReference>
<proteinExistence type="predicted"/>
<organism evidence="2 3">
    <name type="scientific">Dyella acidiphila</name>
    <dbReference type="NCBI Taxonomy" id="2775866"/>
    <lineage>
        <taxon>Bacteria</taxon>
        <taxon>Pseudomonadati</taxon>
        <taxon>Pseudomonadota</taxon>
        <taxon>Gammaproteobacteria</taxon>
        <taxon>Lysobacterales</taxon>
        <taxon>Rhodanobacteraceae</taxon>
        <taxon>Dyella</taxon>
    </lineage>
</organism>
<accession>A0ABR9GER0</accession>
<name>A0ABR9GER0_9GAMM</name>
<protein>
    <recommendedName>
        <fullName evidence="1">DUF8082 domain-containing protein</fullName>
    </recommendedName>
</protein>
<evidence type="ECO:0000259" key="1">
    <source>
        <dbReference type="Pfam" id="PF26309"/>
    </source>
</evidence>
<comment type="caution">
    <text evidence="2">The sequence shown here is derived from an EMBL/GenBank/DDBJ whole genome shotgun (WGS) entry which is preliminary data.</text>
</comment>
<feature type="domain" description="DUF8082" evidence="1">
    <location>
        <begin position="137"/>
        <end position="184"/>
    </location>
</feature>
<sequence>MVNNFRPLIEVLRELQKLAQKKASGYFFIATEGNQSSTVLLRNGRIDEVTFSRYRNDDAVRQLANVSTARASFQPSAVGEGAGKTLLSETALQWLLGGFESHAGAQRQAAPDQSRSVSPNADPLAQRKVIEKVALGFLGPIAALICDEAFSSASDLEEVLQEIGKNLATPDEFKQFLAEARAALAAK</sequence>
<dbReference type="EMBL" id="JACZZA010000014">
    <property type="protein sequence ID" value="MBE1162542.1"/>
    <property type="molecule type" value="Genomic_DNA"/>
</dbReference>
<evidence type="ECO:0000313" key="3">
    <source>
        <dbReference type="Proteomes" id="UP000651010"/>
    </source>
</evidence>
<dbReference type="RefSeq" id="WP_192557383.1">
    <property type="nucleotide sequence ID" value="NZ_JACZZA010000014.1"/>
</dbReference>
<gene>
    <name evidence="2" type="ORF">IGX34_19325</name>
</gene>
<dbReference type="InterPro" id="IPR058395">
    <property type="entry name" value="DUF8082"/>
</dbReference>